<dbReference type="Pfam" id="PF09088">
    <property type="entry name" value="MIF4G_like"/>
    <property type="match status" value="1"/>
</dbReference>
<accession>A0A1E3PC71</accession>
<dbReference type="InterPro" id="IPR015174">
    <property type="entry name" value="MIF4G-like_typ-2"/>
</dbReference>
<organism evidence="3 4">
    <name type="scientific">Wickerhamomyces anomalus (strain ATCC 58044 / CBS 1984 / NCYC 433 / NRRL Y-366-8)</name>
    <name type="common">Yeast</name>
    <name type="synonym">Hansenula anomala</name>
    <dbReference type="NCBI Taxonomy" id="683960"/>
    <lineage>
        <taxon>Eukaryota</taxon>
        <taxon>Fungi</taxon>
        <taxon>Dikarya</taxon>
        <taxon>Ascomycota</taxon>
        <taxon>Saccharomycotina</taxon>
        <taxon>Saccharomycetes</taxon>
        <taxon>Phaffomycetales</taxon>
        <taxon>Wickerhamomycetaceae</taxon>
        <taxon>Wickerhamomyces</taxon>
    </lineage>
</organism>
<dbReference type="Pfam" id="PF09090">
    <property type="entry name" value="MIF4G_like_2"/>
    <property type="match status" value="1"/>
</dbReference>
<sequence>MSGFNRKRRFGNDDYQQPYQKRFRLPPIVELSKTLCGDINTLGESSKKYVEDVEFMTAPIIGNFENEKTLRDAVLNTLFAVVTEQPQKVLHISGLVQVVNAKKSSIGKTIAEFFHQKAQELIEQSINEEVIPESFETGPWNKIKLILRFLSTLSTFIKESSLVTLYSQFLKHSIDLQNNEPEKRCPLAEAIYYNTLISIPYLLSFGEPSEAMKEGIETILRIADDFKYVDEELTITKPFAVDSKAPYEPKNIISLILPAVKEFFKDDYKKVFSLFPQLSQSLKHLLTESEEFGLPQFSIPAVEAFKYITGLDTGLGSVDGMWRTPRLTFEVYLPILGFDTVPKSSDYAGLLFDDIVIDIVEALEFNRKEVARQIITLDLFFADGVFAPPATSIDQLKEINANNEELENKASTWKTEDVAIKNVLSLIFKLPTVSQPFAYFYTTLVEACTNAAQAIAPVLGRAIRFFYSNIHTADFELRFRYLDWLAVQLSNFNFTWKWREWETDSIKNSKSNYHPRIAFIKNLISKELRLATREKIQQTLTEEFHQYLDVKLFETEEIKEYYVSLFGEENLESAGLDFAEDGSKLFFLKENLSLKEDTEKLIEVFHKGSNKEYKTVVDGVREKVQNYPNPEKLVITLVFQIIAFVGNRSISHAGKYIGNTFEFLRSLLGRDEEESLERQLWAIDSILKYWNSAPENGYLVLDVLESYDVLSPKAMIKYSLDDSHKVNFGLVNVSATESIFRLLTNVAFSGKSSAEFEFIFNELMAIISSSLKTIENKGDIEVPSVEDDFDEKNEHIWKYQTSIGFLRAVLRKYSDEYVSLVPKLEESLKSIEHVPTKELVEKWFTELKSL</sequence>
<dbReference type="GeneID" id="30202704"/>
<dbReference type="GO" id="GO:0006406">
    <property type="term" value="P:mRNA export from nucleus"/>
    <property type="evidence" value="ECO:0007669"/>
    <property type="project" value="EnsemblFungi"/>
</dbReference>
<dbReference type="PANTHER" id="PTHR12412">
    <property type="entry name" value="CAP BINDING PROTEIN"/>
    <property type="match status" value="1"/>
</dbReference>
<keyword evidence="4" id="KW-1185">Reference proteome</keyword>
<evidence type="ECO:0000313" key="4">
    <source>
        <dbReference type="Proteomes" id="UP000094112"/>
    </source>
</evidence>
<feature type="domain" description="MIF4G-like type 1" evidence="1">
    <location>
        <begin position="342"/>
        <end position="541"/>
    </location>
</feature>
<dbReference type="SUPFAM" id="SSF48371">
    <property type="entry name" value="ARM repeat"/>
    <property type="match status" value="3"/>
</dbReference>
<evidence type="ECO:0000313" key="3">
    <source>
        <dbReference type="EMBL" id="ODQ63013.1"/>
    </source>
</evidence>
<dbReference type="GO" id="GO:0000339">
    <property type="term" value="F:RNA cap binding"/>
    <property type="evidence" value="ECO:0007669"/>
    <property type="project" value="InterPro"/>
</dbReference>
<gene>
    <name evidence="3" type="ORF">WICANDRAFT_82897</name>
</gene>
<reference evidence="3 4" key="1">
    <citation type="journal article" date="2016" name="Proc. Natl. Acad. Sci. U.S.A.">
        <title>Comparative genomics of biotechnologically important yeasts.</title>
        <authorList>
            <person name="Riley R."/>
            <person name="Haridas S."/>
            <person name="Wolfe K.H."/>
            <person name="Lopes M.R."/>
            <person name="Hittinger C.T."/>
            <person name="Goeker M."/>
            <person name="Salamov A.A."/>
            <person name="Wisecaver J.H."/>
            <person name="Long T.M."/>
            <person name="Calvey C.H."/>
            <person name="Aerts A.L."/>
            <person name="Barry K.W."/>
            <person name="Choi C."/>
            <person name="Clum A."/>
            <person name="Coughlan A.Y."/>
            <person name="Deshpande S."/>
            <person name="Douglass A.P."/>
            <person name="Hanson S.J."/>
            <person name="Klenk H.-P."/>
            <person name="LaButti K.M."/>
            <person name="Lapidus A."/>
            <person name="Lindquist E.A."/>
            <person name="Lipzen A.M."/>
            <person name="Meier-Kolthoff J.P."/>
            <person name="Ohm R.A."/>
            <person name="Otillar R.P."/>
            <person name="Pangilinan J.L."/>
            <person name="Peng Y."/>
            <person name="Rokas A."/>
            <person name="Rosa C.A."/>
            <person name="Scheuner C."/>
            <person name="Sibirny A.A."/>
            <person name="Slot J.C."/>
            <person name="Stielow J.B."/>
            <person name="Sun H."/>
            <person name="Kurtzman C.P."/>
            <person name="Blackwell M."/>
            <person name="Grigoriev I.V."/>
            <person name="Jeffries T.W."/>
        </authorList>
    </citation>
    <scope>NUCLEOTIDE SEQUENCE [LARGE SCALE GENOMIC DNA]</scope>
    <source>
        <strain evidence="4">ATCC 58044 / CBS 1984 / NCYC 433 / NRRL Y-366-8</strain>
    </source>
</reference>
<dbReference type="GO" id="GO:0003729">
    <property type="term" value="F:mRNA binding"/>
    <property type="evidence" value="ECO:0007669"/>
    <property type="project" value="EnsemblFungi"/>
</dbReference>
<dbReference type="EMBL" id="KV454208">
    <property type="protein sequence ID" value="ODQ63013.1"/>
    <property type="molecule type" value="Genomic_DNA"/>
</dbReference>
<dbReference type="GO" id="GO:0000398">
    <property type="term" value="P:mRNA splicing, via spliceosome"/>
    <property type="evidence" value="ECO:0007669"/>
    <property type="project" value="EnsemblFungi"/>
</dbReference>
<dbReference type="InterPro" id="IPR015172">
    <property type="entry name" value="MIF4G-like_typ-1"/>
</dbReference>
<dbReference type="GO" id="GO:0042789">
    <property type="term" value="P:mRNA transcription by RNA polymerase II"/>
    <property type="evidence" value="ECO:0007669"/>
    <property type="project" value="EnsemblFungi"/>
</dbReference>
<dbReference type="PANTHER" id="PTHR12412:SF2">
    <property type="entry name" value="NUCLEAR CAP-BINDING PROTEIN SUBUNIT 1"/>
    <property type="match status" value="1"/>
</dbReference>
<evidence type="ECO:0008006" key="5">
    <source>
        <dbReference type="Google" id="ProtNLM"/>
    </source>
</evidence>
<dbReference type="InterPro" id="IPR016024">
    <property type="entry name" value="ARM-type_fold"/>
</dbReference>
<dbReference type="AlphaFoldDB" id="A0A1E3PC71"/>
<dbReference type="OrthoDB" id="10252707at2759"/>
<dbReference type="Proteomes" id="UP000094112">
    <property type="component" value="Unassembled WGS sequence"/>
</dbReference>
<name>A0A1E3PC71_WICAA</name>
<dbReference type="RefSeq" id="XP_019042220.1">
    <property type="nucleotide sequence ID" value="XM_019185458.1"/>
</dbReference>
<dbReference type="Gene3D" id="1.25.40.180">
    <property type="match status" value="3"/>
</dbReference>
<dbReference type="GO" id="GO:0006970">
    <property type="term" value="P:response to osmotic stress"/>
    <property type="evidence" value="ECO:0007669"/>
    <property type="project" value="EnsemblFungi"/>
</dbReference>
<evidence type="ECO:0000259" key="1">
    <source>
        <dbReference type="Pfam" id="PF09088"/>
    </source>
</evidence>
<evidence type="ECO:0000259" key="2">
    <source>
        <dbReference type="Pfam" id="PF09090"/>
    </source>
</evidence>
<dbReference type="GO" id="GO:0005846">
    <property type="term" value="C:nuclear cap binding complex"/>
    <property type="evidence" value="ECO:0007669"/>
    <property type="project" value="EnsemblFungi"/>
</dbReference>
<protein>
    <recommendedName>
        <fullName evidence="5">MIF4G domain-containing protein</fullName>
    </recommendedName>
</protein>
<dbReference type="GO" id="GO:0000243">
    <property type="term" value="C:commitment complex"/>
    <property type="evidence" value="ECO:0007669"/>
    <property type="project" value="EnsemblFungi"/>
</dbReference>
<dbReference type="InterPro" id="IPR027159">
    <property type="entry name" value="CBP80"/>
</dbReference>
<feature type="domain" description="MIF4G-like type 2" evidence="2">
    <location>
        <begin position="587"/>
        <end position="817"/>
    </location>
</feature>
<dbReference type="GO" id="GO:0031124">
    <property type="term" value="P:mRNA 3'-end processing"/>
    <property type="evidence" value="ECO:0007669"/>
    <property type="project" value="EnsemblFungi"/>
</dbReference>
<proteinExistence type="predicted"/>
<dbReference type="GO" id="GO:0000184">
    <property type="term" value="P:nuclear-transcribed mRNA catabolic process, nonsense-mediated decay"/>
    <property type="evidence" value="ECO:0007669"/>
    <property type="project" value="EnsemblFungi"/>
</dbReference>
<dbReference type="STRING" id="683960.A0A1E3PC71"/>